<dbReference type="Pfam" id="PF02861">
    <property type="entry name" value="Clp_N"/>
    <property type="match status" value="1"/>
</dbReference>
<keyword evidence="6" id="KW-0175">Coiled coil</keyword>
<dbReference type="FunFam" id="3.40.50.300:FF:000025">
    <property type="entry name" value="ATP-dependent Clp protease subunit"/>
    <property type="match status" value="1"/>
</dbReference>
<organism evidence="9">
    <name type="scientific">Peptoniphilus gorbachii</name>
    <dbReference type="NCBI Taxonomy" id="411567"/>
    <lineage>
        <taxon>Bacteria</taxon>
        <taxon>Bacillati</taxon>
        <taxon>Bacillota</taxon>
        <taxon>Tissierellia</taxon>
        <taxon>Tissierellales</taxon>
        <taxon>Peptoniphilaceae</taxon>
        <taxon>Peptoniphilus</taxon>
    </lineage>
</organism>
<dbReference type="Pfam" id="PF10431">
    <property type="entry name" value="ClpB_D2-small"/>
    <property type="match status" value="1"/>
</dbReference>
<dbReference type="PROSITE" id="PS51903">
    <property type="entry name" value="CLP_R"/>
    <property type="match status" value="1"/>
</dbReference>
<feature type="domain" description="UVR" evidence="7">
    <location>
        <begin position="416"/>
        <end position="451"/>
    </location>
</feature>
<evidence type="ECO:0000256" key="6">
    <source>
        <dbReference type="SAM" id="Coils"/>
    </source>
</evidence>
<dbReference type="CDD" id="cd00009">
    <property type="entry name" value="AAA"/>
    <property type="match status" value="1"/>
</dbReference>
<dbReference type="Pfam" id="PF00004">
    <property type="entry name" value="AAA"/>
    <property type="match status" value="1"/>
</dbReference>
<accession>A0A6N3C3I2</accession>
<dbReference type="InterPro" id="IPR004176">
    <property type="entry name" value="Clp_R_N"/>
</dbReference>
<sequence length="823" mass="92789">MSMFGRFSEKSQKAILFAQQEAREQRHSYIGSEHILLGIIREGTDSGAHILSRLGIDYKKAKEAILDIVSSGQGPAISSIAYTPRTKRIFELAFEVSKEMGEVAVSTEHLLLGILREGQGVAILVLKRLGIDIISLENDILNNMEDYEDYEDEGSEISSEALEKYTTNLNKKAEEGKIDPVIGREKEIKRVIQVLSRRTKNNPVLIGEPGVGKTAIAEGLAAEIVAGNVPEIMKDKVILTLDISQLIAGSKYRGDFEERLKNVTNEAAKNKNIILFIDEMHVIIGAGSAEGSLDASNILKPLLTKSVLQVMGATTISEYRKKIEKDTAFERRLMPIMVDEPSVEDSIKIIKGLKNIYEKHHNVLIPDETIEAAVKYSDRYLNDRFLPDKAIDLIDEASSKLKIETYKIPEFEEEFKKELEEIENKKSEAVKNQDYELAANLRDEQKQVEEKYKEEIEKFQEKESKKEVTAELIADIVSDWSKVPVTEMTAEETEKLRDLDDKLKEDVKGQDEAVKTIAKAIKRSRIGLKDPNKPIGSFIFVGPTGVGKTFLAKSLAKNLFGKEENMIRFDMSEYMEKFTVSKLVGSPPGYVGYEEGGELTEAVRTHPYSVILLDEIEKAHPDIFNILLQILDEGRLTDSKGRTVNFKDTVIIMTSNAGANLLAKNSVLGFSTSESSVKKSEYENMKKIINESLKEKFRPEFLNRVDDVVIFKTLEKAEIKDIVKNMLDKLSDRLSEMGIKTNYTNKLIDFLVEEGYDKVFGARPLQRTITKLIEDKIADEFLDGNIKDGDEISVNVKYKKVQIEKVKKTKRAKNEKENSVSMQ</sequence>
<dbReference type="InterPro" id="IPR028299">
    <property type="entry name" value="ClpA/B_CS2"/>
</dbReference>
<evidence type="ECO:0000256" key="4">
    <source>
        <dbReference type="ARBA" id="ARBA00023186"/>
    </source>
</evidence>
<dbReference type="InterPro" id="IPR027417">
    <property type="entry name" value="P-loop_NTPase"/>
</dbReference>
<dbReference type="SUPFAM" id="SSF52540">
    <property type="entry name" value="P-loop containing nucleoside triphosphate hydrolases"/>
    <property type="match status" value="2"/>
</dbReference>
<dbReference type="InterPro" id="IPR001943">
    <property type="entry name" value="UVR_dom"/>
</dbReference>
<dbReference type="Gene3D" id="3.40.50.300">
    <property type="entry name" value="P-loop containing nucleotide triphosphate hydrolases"/>
    <property type="match status" value="2"/>
</dbReference>
<evidence type="ECO:0000256" key="5">
    <source>
        <dbReference type="PROSITE-ProRule" id="PRU01251"/>
    </source>
</evidence>
<dbReference type="RefSeq" id="WP_156702051.1">
    <property type="nucleotide sequence ID" value="NZ_CACRUP010000021.1"/>
</dbReference>
<keyword evidence="1 5" id="KW-0677">Repeat</keyword>
<dbReference type="Pfam" id="PF17871">
    <property type="entry name" value="AAA_lid_9"/>
    <property type="match status" value="1"/>
</dbReference>
<dbReference type="GO" id="GO:0005524">
    <property type="term" value="F:ATP binding"/>
    <property type="evidence" value="ECO:0007669"/>
    <property type="project" value="UniProtKB-KW"/>
</dbReference>
<dbReference type="EMBL" id="CACRUP010000021">
    <property type="protein sequence ID" value="VYU09884.1"/>
    <property type="molecule type" value="Genomic_DNA"/>
</dbReference>
<evidence type="ECO:0000256" key="2">
    <source>
        <dbReference type="ARBA" id="ARBA00022741"/>
    </source>
</evidence>
<feature type="domain" description="Clp R" evidence="8">
    <location>
        <begin position="4"/>
        <end position="146"/>
    </location>
</feature>
<keyword evidence="3" id="KW-0067">ATP-binding</keyword>
<dbReference type="InterPro" id="IPR003593">
    <property type="entry name" value="AAA+_ATPase"/>
</dbReference>
<dbReference type="Gene3D" id="4.10.860.10">
    <property type="entry name" value="UVR domain"/>
    <property type="match status" value="1"/>
</dbReference>
<dbReference type="Gene3D" id="1.10.8.60">
    <property type="match status" value="2"/>
</dbReference>
<dbReference type="SMART" id="SM00382">
    <property type="entry name" value="AAA"/>
    <property type="match status" value="2"/>
</dbReference>
<evidence type="ECO:0000313" key="9">
    <source>
        <dbReference type="EMBL" id="VYU09884.1"/>
    </source>
</evidence>
<keyword evidence="2" id="KW-0547">Nucleotide-binding</keyword>
<dbReference type="PANTHER" id="PTHR11638">
    <property type="entry name" value="ATP-DEPENDENT CLP PROTEASE"/>
    <property type="match status" value="1"/>
</dbReference>
<evidence type="ECO:0000259" key="8">
    <source>
        <dbReference type="PROSITE" id="PS51903"/>
    </source>
</evidence>
<dbReference type="SMART" id="SM01086">
    <property type="entry name" value="ClpB_D2-small"/>
    <property type="match status" value="1"/>
</dbReference>
<dbReference type="PROSITE" id="PS50151">
    <property type="entry name" value="UVR"/>
    <property type="match status" value="1"/>
</dbReference>
<feature type="coiled-coil region" evidence="6">
    <location>
        <begin position="408"/>
        <end position="465"/>
    </location>
</feature>
<dbReference type="GO" id="GO:0016887">
    <property type="term" value="F:ATP hydrolysis activity"/>
    <property type="evidence" value="ECO:0007669"/>
    <property type="project" value="InterPro"/>
</dbReference>
<dbReference type="FunFam" id="3.40.50.300:FF:000010">
    <property type="entry name" value="Chaperone clpB 1, putative"/>
    <property type="match status" value="1"/>
</dbReference>
<reference evidence="9" key="1">
    <citation type="submission" date="2019-11" db="EMBL/GenBank/DDBJ databases">
        <authorList>
            <person name="Feng L."/>
        </authorList>
    </citation>
    <scope>NUCLEOTIDE SEQUENCE</scope>
    <source>
        <strain evidence="9">PgorbachiiLFYP46</strain>
    </source>
</reference>
<keyword evidence="4" id="KW-0143">Chaperone</keyword>
<dbReference type="InterPro" id="IPR001270">
    <property type="entry name" value="ClpA/B"/>
</dbReference>
<evidence type="ECO:0000256" key="3">
    <source>
        <dbReference type="ARBA" id="ARBA00022840"/>
    </source>
</evidence>
<protein>
    <submittedName>
        <fullName evidence="9">Negative regulator of genetic competence ClpC/MecB</fullName>
    </submittedName>
</protein>
<dbReference type="PRINTS" id="PR00300">
    <property type="entry name" value="CLPPROTEASEA"/>
</dbReference>
<proteinExistence type="predicted"/>
<dbReference type="InterPro" id="IPR036628">
    <property type="entry name" value="Clp_N_dom_sf"/>
</dbReference>
<dbReference type="PROSITE" id="PS00871">
    <property type="entry name" value="CLPAB_2"/>
    <property type="match status" value="1"/>
</dbReference>
<dbReference type="Gene3D" id="1.10.1780.10">
    <property type="entry name" value="Clp, N-terminal domain"/>
    <property type="match status" value="1"/>
</dbReference>
<dbReference type="Pfam" id="PF07724">
    <property type="entry name" value="AAA_2"/>
    <property type="match status" value="1"/>
</dbReference>
<dbReference type="InterPro" id="IPR003959">
    <property type="entry name" value="ATPase_AAA_core"/>
</dbReference>
<gene>
    <name evidence="9" type="primary">clpC</name>
    <name evidence="9" type="ORF">PGLFYP46_00226</name>
</gene>
<dbReference type="InterPro" id="IPR041546">
    <property type="entry name" value="ClpA/ClpB_AAA_lid"/>
</dbReference>
<dbReference type="InterPro" id="IPR050130">
    <property type="entry name" value="ClpA_ClpB"/>
</dbReference>
<dbReference type="GO" id="GO:0034605">
    <property type="term" value="P:cellular response to heat"/>
    <property type="evidence" value="ECO:0007669"/>
    <property type="project" value="TreeGrafter"/>
</dbReference>
<dbReference type="GO" id="GO:0005737">
    <property type="term" value="C:cytoplasm"/>
    <property type="evidence" value="ECO:0007669"/>
    <property type="project" value="TreeGrafter"/>
</dbReference>
<dbReference type="CDD" id="cd19499">
    <property type="entry name" value="RecA-like_ClpB_Hsp104-like"/>
    <property type="match status" value="1"/>
</dbReference>
<dbReference type="InterPro" id="IPR019489">
    <property type="entry name" value="Clp_ATPase_C"/>
</dbReference>
<evidence type="ECO:0000259" key="7">
    <source>
        <dbReference type="PROSITE" id="PS50151"/>
    </source>
</evidence>
<dbReference type="AlphaFoldDB" id="A0A6N3C3I2"/>
<dbReference type="SUPFAM" id="SSF81923">
    <property type="entry name" value="Double Clp-N motif"/>
    <property type="match status" value="1"/>
</dbReference>
<dbReference type="PANTHER" id="PTHR11638:SF175">
    <property type="entry name" value="ATP-DEPENDENT CLP PROTEASE, ATP-BINDING SUBUNIT CLPC"/>
    <property type="match status" value="1"/>
</dbReference>
<name>A0A6N3C3I2_9FIRM</name>
<evidence type="ECO:0000256" key="1">
    <source>
        <dbReference type="ARBA" id="ARBA00022737"/>
    </source>
</evidence>